<name>A0A0R2JKK0_9LACO</name>
<keyword evidence="1" id="KW-0479">Metal-binding</keyword>
<dbReference type="InterPro" id="IPR004360">
    <property type="entry name" value="Glyas_Fos-R_dOase_dom"/>
</dbReference>
<dbReference type="InterPro" id="IPR037523">
    <property type="entry name" value="VOC_core"/>
</dbReference>
<evidence type="ECO:0000256" key="1">
    <source>
        <dbReference type="ARBA" id="ARBA00022723"/>
    </source>
</evidence>
<feature type="domain" description="VOC" evidence="2">
    <location>
        <begin position="7"/>
        <end position="128"/>
    </location>
</feature>
<dbReference type="InterPro" id="IPR051332">
    <property type="entry name" value="Fosfomycin_Res_Enzymes"/>
</dbReference>
<gene>
    <name evidence="3" type="ORF">IV73_GL001046</name>
</gene>
<dbReference type="Gene3D" id="3.10.180.10">
    <property type="entry name" value="2,3-Dihydroxybiphenyl 1,2-Dioxygenase, domain 1"/>
    <property type="match status" value="1"/>
</dbReference>
<organism evidence="3 4">
    <name type="scientific">Weissella kandleri</name>
    <dbReference type="NCBI Taxonomy" id="1616"/>
    <lineage>
        <taxon>Bacteria</taxon>
        <taxon>Bacillati</taxon>
        <taxon>Bacillota</taxon>
        <taxon>Bacilli</taxon>
        <taxon>Lactobacillales</taxon>
        <taxon>Lactobacillaceae</taxon>
        <taxon>Weissella</taxon>
    </lineage>
</organism>
<dbReference type="AlphaFoldDB" id="A0A0R2JKK0"/>
<accession>A0A0R2JKK0</accession>
<evidence type="ECO:0000259" key="2">
    <source>
        <dbReference type="PROSITE" id="PS51819"/>
    </source>
</evidence>
<dbReference type="SUPFAM" id="SSF54593">
    <property type="entry name" value="Glyoxalase/Bleomycin resistance protein/Dihydroxybiphenyl dioxygenase"/>
    <property type="match status" value="1"/>
</dbReference>
<reference evidence="3 4" key="1">
    <citation type="journal article" date="2015" name="Genome Announc.">
        <title>Expanding the biotechnology potential of lactobacilli through comparative genomics of 213 strains and associated genera.</title>
        <authorList>
            <person name="Sun Z."/>
            <person name="Harris H.M."/>
            <person name="McCann A."/>
            <person name="Guo C."/>
            <person name="Argimon S."/>
            <person name="Zhang W."/>
            <person name="Yang X."/>
            <person name="Jeffery I.B."/>
            <person name="Cooney J.C."/>
            <person name="Kagawa T.F."/>
            <person name="Liu W."/>
            <person name="Song Y."/>
            <person name="Salvetti E."/>
            <person name="Wrobel A."/>
            <person name="Rasinkangas P."/>
            <person name="Parkhill J."/>
            <person name="Rea M.C."/>
            <person name="O'Sullivan O."/>
            <person name="Ritari J."/>
            <person name="Douillard F.P."/>
            <person name="Paul Ross R."/>
            <person name="Yang R."/>
            <person name="Briner A.E."/>
            <person name="Felis G.E."/>
            <person name="de Vos W.M."/>
            <person name="Barrangou R."/>
            <person name="Klaenhammer T.R."/>
            <person name="Caufield P.W."/>
            <person name="Cui Y."/>
            <person name="Zhang H."/>
            <person name="O'Toole P.W."/>
        </authorList>
    </citation>
    <scope>NUCLEOTIDE SEQUENCE [LARGE SCALE GENOMIC DNA]</scope>
    <source>
        <strain evidence="3 4">DSM 20593</strain>
    </source>
</reference>
<dbReference type="GO" id="GO:0046872">
    <property type="term" value="F:metal ion binding"/>
    <property type="evidence" value="ECO:0007669"/>
    <property type="project" value="UniProtKB-KW"/>
</dbReference>
<dbReference type="STRING" id="1616.IV73_GL001046"/>
<evidence type="ECO:0000313" key="3">
    <source>
        <dbReference type="EMBL" id="KRN74922.1"/>
    </source>
</evidence>
<dbReference type="PROSITE" id="PS51819">
    <property type="entry name" value="VOC"/>
    <property type="match status" value="1"/>
</dbReference>
<dbReference type="EMBL" id="JQBP01000004">
    <property type="protein sequence ID" value="KRN74922.1"/>
    <property type="molecule type" value="Genomic_DNA"/>
</dbReference>
<dbReference type="PANTHER" id="PTHR36113:SF6">
    <property type="entry name" value="FOSFOMYCIN RESISTANCE PROTEIN FOSX"/>
    <property type="match status" value="1"/>
</dbReference>
<protein>
    <submittedName>
        <fullName evidence="3">Glyoxylase family protein</fullName>
    </submittedName>
</protein>
<dbReference type="InterPro" id="IPR037478">
    <property type="entry name" value="YwkD-like_dom"/>
</dbReference>
<dbReference type="InterPro" id="IPR029068">
    <property type="entry name" value="Glyas_Bleomycin-R_OHBP_Dase"/>
</dbReference>
<comment type="caution">
    <text evidence="3">The sequence shown here is derived from an EMBL/GenBank/DDBJ whole genome shotgun (WGS) entry which is preliminary data.</text>
</comment>
<keyword evidence="4" id="KW-1185">Reference proteome</keyword>
<dbReference type="PATRIC" id="fig|1616.3.peg.1068"/>
<dbReference type="PANTHER" id="PTHR36113">
    <property type="entry name" value="LYASE, PUTATIVE-RELATED-RELATED"/>
    <property type="match status" value="1"/>
</dbReference>
<dbReference type="CDD" id="cd08352">
    <property type="entry name" value="VOC_Bs_YwkD_like"/>
    <property type="match status" value="1"/>
</dbReference>
<dbReference type="Pfam" id="PF00903">
    <property type="entry name" value="Glyoxalase"/>
    <property type="match status" value="1"/>
</dbReference>
<dbReference type="RefSeq" id="WP_201781086.1">
    <property type="nucleotide sequence ID" value="NZ_JQBP01000004.1"/>
</dbReference>
<proteinExistence type="predicted"/>
<sequence length="128" mass="14893">MALNLGLIHHIALNASNYEATRHFYVDLLGFKVIRETVRLNKHDVKLDLQMGNQELEIFIADNFPTRPSYPEALGLRHLAFKVDSLADVLQEFDRIGIKYEPVRLDDVTQRPMTFFFDPDDQPLELHE</sequence>
<dbReference type="Proteomes" id="UP000051655">
    <property type="component" value="Unassembled WGS sequence"/>
</dbReference>
<evidence type="ECO:0000313" key="4">
    <source>
        <dbReference type="Proteomes" id="UP000051655"/>
    </source>
</evidence>